<feature type="coiled-coil region" evidence="1">
    <location>
        <begin position="41"/>
        <end position="68"/>
    </location>
</feature>
<protein>
    <submittedName>
        <fullName evidence="2">Uncharacterized protein</fullName>
    </submittedName>
</protein>
<dbReference type="HOGENOM" id="CLU_135144_0_0_1"/>
<accession>A0A0D0E862</accession>
<evidence type="ECO:0000313" key="2">
    <source>
        <dbReference type="EMBL" id="KIK94650.1"/>
    </source>
</evidence>
<keyword evidence="3" id="KW-1185">Reference proteome</keyword>
<reference evidence="2 3" key="1">
    <citation type="submission" date="2014-04" db="EMBL/GenBank/DDBJ databases">
        <authorList>
            <consortium name="DOE Joint Genome Institute"/>
            <person name="Kuo A."/>
            <person name="Kohler A."/>
            <person name="Jargeat P."/>
            <person name="Nagy L.G."/>
            <person name="Floudas D."/>
            <person name="Copeland A."/>
            <person name="Barry K.W."/>
            <person name="Cichocki N."/>
            <person name="Veneault-Fourrey C."/>
            <person name="LaButti K."/>
            <person name="Lindquist E.A."/>
            <person name="Lipzen A."/>
            <person name="Lundell T."/>
            <person name="Morin E."/>
            <person name="Murat C."/>
            <person name="Sun H."/>
            <person name="Tunlid A."/>
            <person name="Henrissat B."/>
            <person name="Grigoriev I.V."/>
            <person name="Hibbett D.S."/>
            <person name="Martin F."/>
            <person name="Nordberg H.P."/>
            <person name="Cantor M.N."/>
            <person name="Hua S.X."/>
        </authorList>
    </citation>
    <scope>NUCLEOTIDE SEQUENCE [LARGE SCALE GENOMIC DNA]</scope>
    <source>
        <strain evidence="2 3">Ve08.2h10</strain>
    </source>
</reference>
<name>A0A0D0E862_9AGAM</name>
<dbReference type="STRING" id="930991.A0A0D0E862"/>
<evidence type="ECO:0000256" key="1">
    <source>
        <dbReference type="SAM" id="Coils"/>
    </source>
</evidence>
<evidence type="ECO:0000313" key="3">
    <source>
        <dbReference type="Proteomes" id="UP000054538"/>
    </source>
</evidence>
<organism evidence="2 3">
    <name type="scientific">Paxillus rubicundulus Ve08.2h10</name>
    <dbReference type="NCBI Taxonomy" id="930991"/>
    <lineage>
        <taxon>Eukaryota</taxon>
        <taxon>Fungi</taxon>
        <taxon>Dikarya</taxon>
        <taxon>Basidiomycota</taxon>
        <taxon>Agaricomycotina</taxon>
        <taxon>Agaricomycetes</taxon>
        <taxon>Agaricomycetidae</taxon>
        <taxon>Boletales</taxon>
        <taxon>Paxilineae</taxon>
        <taxon>Paxillaceae</taxon>
        <taxon>Paxillus</taxon>
    </lineage>
</organism>
<dbReference type="EMBL" id="KN825093">
    <property type="protein sequence ID" value="KIK94650.1"/>
    <property type="molecule type" value="Genomic_DNA"/>
</dbReference>
<reference evidence="3" key="2">
    <citation type="submission" date="2015-01" db="EMBL/GenBank/DDBJ databases">
        <title>Evolutionary Origins and Diversification of the Mycorrhizal Mutualists.</title>
        <authorList>
            <consortium name="DOE Joint Genome Institute"/>
            <consortium name="Mycorrhizal Genomics Consortium"/>
            <person name="Kohler A."/>
            <person name="Kuo A."/>
            <person name="Nagy L.G."/>
            <person name="Floudas D."/>
            <person name="Copeland A."/>
            <person name="Barry K.W."/>
            <person name="Cichocki N."/>
            <person name="Veneault-Fourrey C."/>
            <person name="LaButti K."/>
            <person name="Lindquist E.A."/>
            <person name="Lipzen A."/>
            <person name="Lundell T."/>
            <person name="Morin E."/>
            <person name="Murat C."/>
            <person name="Riley R."/>
            <person name="Ohm R."/>
            <person name="Sun H."/>
            <person name="Tunlid A."/>
            <person name="Henrissat B."/>
            <person name="Grigoriev I.V."/>
            <person name="Hibbett D.S."/>
            <person name="Martin F."/>
        </authorList>
    </citation>
    <scope>NUCLEOTIDE SEQUENCE [LARGE SCALE GENOMIC DNA]</scope>
    <source>
        <strain evidence="3">Ve08.2h10</strain>
    </source>
</reference>
<dbReference type="InParanoid" id="A0A0D0E862"/>
<dbReference type="OrthoDB" id="3270311at2759"/>
<dbReference type="Proteomes" id="UP000054538">
    <property type="component" value="Unassembled WGS sequence"/>
</dbReference>
<dbReference type="AlphaFoldDB" id="A0A0D0E862"/>
<keyword evidence="1" id="KW-0175">Coiled coil</keyword>
<sequence>MAGNILWAHLLRKDLVANVSPSQIPPLAPLDKTGTSMRMLIHDTQANLEQFSVRLDSLLQRVEDCKAQVLNSNKLLDNERDRVLTEILDIANRCQSELKSHVGTPAQAHALDLVHISQLSTERIVQALEKRIDALQAVSLVEFRRYRIS</sequence>
<proteinExistence type="predicted"/>
<gene>
    <name evidence="2" type="ORF">PAXRUDRAFT_142420</name>
</gene>